<protein>
    <submittedName>
        <fullName evidence="2">Uncharacterized protein</fullName>
    </submittedName>
</protein>
<name>A0A6A4X583_AMPAM</name>
<comment type="caution">
    <text evidence="2">The sequence shown here is derived from an EMBL/GenBank/DDBJ whole genome shotgun (WGS) entry which is preliminary data.</text>
</comment>
<organism evidence="2 3">
    <name type="scientific">Amphibalanus amphitrite</name>
    <name type="common">Striped barnacle</name>
    <name type="synonym">Balanus amphitrite</name>
    <dbReference type="NCBI Taxonomy" id="1232801"/>
    <lineage>
        <taxon>Eukaryota</taxon>
        <taxon>Metazoa</taxon>
        <taxon>Ecdysozoa</taxon>
        <taxon>Arthropoda</taxon>
        <taxon>Crustacea</taxon>
        <taxon>Multicrustacea</taxon>
        <taxon>Cirripedia</taxon>
        <taxon>Thoracica</taxon>
        <taxon>Thoracicalcarea</taxon>
        <taxon>Balanomorpha</taxon>
        <taxon>Balanoidea</taxon>
        <taxon>Balanidae</taxon>
        <taxon>Amphibalaninae</taxon>
        <taxon>Amphibalanus</taxon>
    </lineage>
</organism>
<feature type="compositionally biased region" description="Polar residues" evidence="1">
    <location>
        <begin position="150"/>
        <end position="167"/>
    </location>
</feature>
<proteinExistence type="predicted"/>
<feature type="compositionally biased region" description="Basic and acidic residues" evidence="1">
    <location>
        <begin position="140"/>
        <end position="149"/>
    </location>
</feature>
<dbReference type="Proteomes" id="UP000440578">
    <property type="component" value="Unassembled WGS sequence"/>
</dbReference>
<evidence type="ECO:0000256" key="1">
    <source>
        <dbReference type="SAM" id="MobiDB-lite"/>
    </source>
</evidence>
<sequence length="167" mass="19004">MATYNGTSHSQLGDSPADFLLKQKHGGVSVPLVSVERQSCWRPGNPSFAPFEVGQLVKRETQRPGNLLTGKFEQRFDGPFKVKSRNSNDVTYTLERDTGAELRAHHTQLRPWITAPSYLRRLEELHPPDHPAVQRHNTSARRDEIEHRASLQSRNQQTPDTVRIQTC</sequence>
<dbReference type="AlphaFoldDB" id="A0A6A4X583"/>
<dbReference type="EMBL" id="VIIS01000251">
    <property type="protein sequence ID" value="KAF0311230.1"/>
    <property type="molecule type" value="Genomic_DNA"/>
</dbReference>
<evidence type="ECO:0000313" key="3">
    <source>
        <dbReference type="Proteomes" id="UP000440578"/>
    </source>
</evidence>
<dbReference type="OrthoDB" id="6382106at2759"/>
<keyword evidence="3" id="KW-1185">Reference proteome</keyword>
<gene>
    <name evidence="2" type="ORF">FJT64_017905</name>
</gene>
<feature type="region of interest" description="Disordered" evidence="1">
    <location>
        <begin position="128"/>
        <end position="167"/>
    </location>
</feature>
<reference evidence="2 3" key="1">
    <citation type="submission" date="2019-07" db="EMBL/GenBank/DDBJ databases">
        <title>Draft genome assembly of a fouling barnacle, Amphibalanus amphitrite (Darwin, 1854): The first reference genome for Thecostraca.</title>
        <authorList>
            <person name="Kim W."/>
        </authorList>
    </citation>
    <scope>NUCLEOTIDE SEQUENCE [LARGE SCALE GENOMIC DNA]</scope>
    <source>
        <strain evidence="2">SNU_AA5</strain>
        <tissue evidence="2">Soma without cirri and trophi</tissue>
    </source>
</reference>
<evidence type="ECO:0000313" key="2">
    <source>
        <dbReference type="EMBL" id="KAF0311230.1"/>
    </source>
</evidence>
<accession>A0A6A4X583</accession>